<evidence type="ECO:0000256" key="3">
    <source>
        <dbReference type="SAM" id="SignalP"/>
    </source>
</evidence>
<feature type="chain" id="PRO_5005323372" description="Pv-fam-d protein" evidence="3">
    <location>
        <begin position="22"/>
        <end position="182"/>
    </location>
</feature>
<dbReference type="Proteomes" id="UP000053776">
    <property type="component" value="Unassembled WGS sequence"/>
</dbReference>
<feature type="transmembrane region" description="Helical" evidence="2">
    <location>
        <begin position="162"/>
        <end position="181"/>
    </location>
</feature>
<keyword evidence="2" id="KW-0472">Membrane</keyword>
<evidence type="ECO:0000313" key="4">
    <source>
        <dbReference type="EMBL" id="KMZ91996.1"/>
    </source>
</evidence>
<organism evidence="4 5">
    <name type="scientific">Plasmodium vivax Mauritania I</name>
    <dbReference type="NCBI Taxonomy" id="1035515"/>
    <lineage>
        <taxon>Eukaryota</taxon>
        <taxon>Sar</taxon>
        <taxon>Alveolata</taxon>
        <taxon>Apicomplexa</taxon>
        <taxon>Aconoidasida</taxon>
        <taxon>Haemosporida</taxon>
        <taxon>Plasmodiidae</taxon>
        <taxon>Plasmodium</taxon>
        <taxon>Plasmodium (Plasmodium)</taxon>
    </lineage>
</organism>
<accession>A0A0J9TAG4</accession>
<feature type="transmembrane region" description="Helical" evidence="2">
    <location>
        <begin position="138"/>
        <end position="156"/>
    </location>
</feature>
<dbReference type="EMBL" id="KQ235073">
    <property type="protein sequence ID" value="KMZ91996.1"/>
    <property type="molecule type" value="Genomic_DNA"/>
</dbReference>
<name>A0A0J9TAG4_PLAVI</name>
<keyword evidence="3" id="KW-0732">Signal</keyword>
<keyword evidence="2" id="KW-1133">Transmembrane helix</keyword>
<feature type="compositionally biased region" description="Polar residues" evidence="1">
    <location>
        <begin position="79"/>
        <end position="98"/>
    </location>
</feature>
<reference evidence="4 5" key="1">
    <citation type="submission" date="2011-08" db="EMBL/GenBank/DDBJ databases">
        <title>The Genome Sequence of Plasmodium vivax Mauritania I.</title>
        <authorList>
            <consortium name="The Broad Institute Genome Sequencing Platform"/>
            <consortium name="The Broad Institute Genome Sequencing Center for Infectious Disease"/>
            <person name="Neafsey D."/>
            <person name="Carlton J."/>
            <person name="Barnwell J."/>
            <person name="Collins W."/>
            <person name="Escalante A."/>
            <person name="Mullikin J."/>
            <person name="Saul A."/>
            <person name="Guigo R."/>
            <person name="Camara F."/>
            <person name="Young S.K."/>
            <person name="Zeng Q."/>
            <person name="Gargeya S."/>
            <person name="Fitzgerald M."/>
            <person name="Haas B."/>
            <person name="Abouelleil A."/>
            <person name="Alvarado L."/>
            <person name="Arachchi H.M."/>
            <person name="Berlin A."/>
            <person name="Brown A."/>
            <person name="Chapman S.B."/>
            <person name="Chen Z."/>
            <person name="Dunbar C."/>
            <person name="Freedman E."/>
            <person name="Gearin G."/>
            <person name="Gellesch M."/>
            <person name="Goldberg J."/>
            <person name="Griggs A."/>
            <person name="Gujja S."/>
            <person name="Heiman D."/>
            <person name="Howarth C."/>
            <person name="Larson L."/>
            <person name="Lui A."/>
            <person name="MacDonald P.J.P."/>
            <person name="Montmayeur A."/>
            <person name="Murphy C."/>
            <person name="Neiman D."/>
            <person name="Pearson M."/>
            <person name="Priest M."/>
            <person name="Roberts A."/>
            <person name="Saif S."/>
            <person name="Shea T."/>
            <person name="Shenoy N."/>
            <person name="Sisk P."/>
            <person name="Stolte C."/>
            <person name="Sykes S."/>
            <person name="Wortman J."/>
            <person name="Nusbaum C."/>
            <person name="Birren B."/>
        </authorList>
    </citation>
    <scope>NUCLEOTIDE SEQUENCE [LARGE SCALE GENOMIC DNA]</scope>
    <source>
        <strain evidence="4 5">Mauritania I</strain>
    </source>
</reference>
<gene>
    <name evidence="4" type="ORF">PVMG_05482</name>
</gene>
<protein>
    <recommendedName>
        <fullName evidence="6">Pv-fam-d protein</fullName>
    </recommendedName>
</protein>
<evidence type="ECO:0000256" key="1">
    <source>
        <dbReference type="SAM" id="MobiDB-lite"/>
    </source>
</evidence>
<evidence type="ECO:0000313" key="5">
    <source>
        <dbReference type="Proteomes" id="UP000053776"/>
    </source>
</evidence>
<feature type="region of interest" description="Disordered" evidence="1">
    <location>
        <begin position="55"/>
        <end position="101"/>
    </location>
</feature>
<dbReference type="OrthoDB" id="381862at2759"/>
<dbReference type="AlphaFoldDB" id="A0A0J9TAG4"/>
<feature type="signal peptide" evidence="3">
    <location>
        <begin position="1"/>
        <end position="21"/>
    </location>
</feature>
<proteinExistence type="predicted"/>
<feature type="compositionally biased region" description="Polar residues" evidence="1">
    <location>
        <begin position="55"/>
        <end position="69"/>
    </location>
</feature>
<keyword evidence="2" id="KW-0812">Transmembrane</keyword>
<evidence type="ECO:0000256" key="2">
    <source>
        <dbReference type="SAM" id="Phobius"/>
    </source>
</evidence>
<sequence>MNTFNHIVKIALFTLFIYTSANNGINENGLGKAVGSKNIRCLSEVNGNYARSEFGSQGEQSQFVNGDNTNEQRDGSRDSFGSQNSQWSNGYQSQTGSDPQMHERVYRNSDVPEYYNSNNNMRYVSPGNNFNKELYEKLKNNAVFIIPALLVGFYVLRNTGTQSLLMLAAIAGILMYTHHYVK</sequence>
<evidence type="ECO:0008006" key="6">
    <source>
        <dbReference type="Google" id="ProtNLM"/>
    </source>
</evidence>